<evidence type="ECO:0000313" key="2">
    <source>
        <dbReference type="Proteomes" id="UP000821845"/>
    </source>
</evidence>
<dbReference type="Proteomes" id="UP000821845">
    <property type="component" value="Chromosome 8"/>
</dbReference>
<keyword evidence="2" id="KW-1185">Reference proteome</keyword>
<dbReference type="EMBL" id="CM023488">
    <property type="protein sequence ID" value="KAH6924493.1"/>
    <property type="molecule type" value="Genomic_DNA"/>
</dbReference>
<accession>A0ACB7RPE6</accession>
<comment type="caution">
    <text evidence="1">The sequence shown here is derived from an EMBL/GenBank/DDBJ whole genome shotgun (WGS) entry which is preliminary data.</text>
</comment>
<gene>
    <name evidence="1" type="ORF">HPB50_018956</name>
</gene>
<protein>
    <submittedName>
        <fullName evidence="1">Uncharacterized protein</fullName>
    </submittedName>
</protein>
<sequence>MTPTGECLLAFNAVSEAAEFWKTLAAMDRWAKYSELISHEEKLQLRADLKDYIRSAQSQALQNWRYKMFIVKASKSPL</sequence>
<name>A0ACB7RPE6_HYAAI</name>
<reference evidence="1" key="1">
    <citation type="submission" date="2020-05" db="EMBL/GenBank/DDBJ databases">
        <title>Large-scale comparative analyses of tick genomes elucidate their genetic diversity and vector capacities.</title>
        <authorList>
            <person name="Jia N."/>
            <person name="Wang J."/>
            <person name="Shi W."/>
            <person name="Du L."/>
            <person name="Sun Y."/>
            <person name="Zhan W."/>
            <person name="Jiang J."/>
            <person name="Wang Q."/>
            <person name="Zhang B."/>
            <person name="Ji P."/>
            <person name="Sakyi L.B."/>
            <person name="Cui X."/>
            <person name="Yuan T."/>
            <person name="Jiang B."/>
            <person name="Yang W."/>
            <person name="Lam T.T.-Y."/>
            <person name="Chang Q."/>
            <person name="Ding S."/>
            <person name="Wang X."/>
            <person name="Zhu J."/>
            <person name="Ruan X."/>
            <person name="Zhao L."/>
            <person name="Wei J."/>
            <person name="Que T."/>
            <person name="Du C."/>
            <person name="Cheng J."/>
            <person name="Dai P."/>
            <person name="Han X."/>
            <person name="Huang E."/>
            <person name="Gao Y."/>
            <person name="Liu J."/>
            <person name="Shao H."/>
            <person name="Ye R."/>
            <person name="Li L."/>
            <person name="Wei W."/>
            <person name="Wang X."/>
            <person name="Wang C."/>
            <person name="Yang T."/>
            <person name="Huo Q."/>
            <person name="Li W."/>
            <person name="Guo W."/>
            <person name="Chen H."/>
            <person name="Zhou L."/>
            <person name="Ni X."/>
            <person name="Tian J."/>
            <person name="Zhou Y."/>
            <person name="Sheng Y."/>
            <person name="Liu T."/>
            <person name="Pan Y."/>
            <person name="Xia L."/>
            <person name="Li J."/>
            <person name="Zhao F."/>
            <person name="Cao W."/>
        </authorList>
    </citation>
    <scope>NUCLEOTIDE SEQUENCE</scope>
    <source>
        <strain evidence="1">Hyas-2018</strain>
    </source>
</reference>
<evidence type="ECO:0000313" key="1">
    <source>
        <dbReference type="EMBL" id="KAH6924493.1"/>
    </source>
</evidence>
<organism evidence="1 2">
    <name type="scientific">Hyalomma asiaticum</name>
    <name type="common">Tick</name>
    <dbReference type="NCBI Taxonomy" id="266040"/>
    <lineage>
        <taxon>Eukaryota</taxon>
        <taxon>Metazoa</taxon>
        <taxon>Ecdysozoa</taxon>
        <taxon>Arthropoda</taxon>
        <taxon>Chelicerata</taxon>
        <taxon>Arachnida</taxon>
        <taxon>Acari</taxon>
        <taxon>Parasitiformes</taxon>
        <taxon>Ixodida</taxon>
        <taxon>Ixodoidea</taxon>
        <taxon>Ixodidae</taxon>
        <taxon>Hyalomminae</taxon>
        <taxon>Hyalomma</taxon>
    </lineage>
</organism>
<proteinExistence type="predicted"/>